<evidence type="ECO:0000313" key="8">
    <source>
        <dbReference type="EMBL" id="SDN84141.1"/>
    </source>
</evidence>
<keyword evidence="5" id="KW-0732">Signal</keyword>
<evidence type="ECO:0000256" key="3">
    <source>
        <dbReference type="ARBA" id="ARBA00023295"/>
    </source>
</evidence>
<evidence type="ECO:0000313" key="9">
    <source>
        <dbReference type="Proteomes" id="UP000199651"/>
    </source>
</evidence>
<feature type="signal peptide" evidence="5">
    <location>
        <begin position="1"/>
        <end position="31"/>
    </location>
</feature>
<feature type="active site" description="Proton donor" evidence="4">
    <location>
        <position position="305"/>
    </location>
</feature>
<organism evidence="8 9">
    <name type="scientific">Actinokineospora alba</name>
    <dbReference type="NCBI Taxonomy" id="504798"/>
    <lineage>
        <taxon>Bacteria</taxon>
        <taxon>Bacillati</taxon>
        <taxon>Actinomycetota</taxon>
        <taxon>Actinomycetes</taxon>
        <taxon>Pseudonocardiales</taxon>
        <taxon>Pseudonocardiaceae</taxon>
        <taxon>Actinokineospora</taxon>
    </lineage>
</organism>
<proteinExistence type="inferred from homology"/>
<dbReference type="InterPro" id="IPR052764">
    <property type="entry name" value="GH20_Enzymes"/>
</dbReference>
<dbReference type="EMBL" id="FNJB01000001">
    <property type="protein sequence ID" value="SDN84141.1"/>
    <property type="molecule type" value="Genomic_DNA"/>
</dbReference>
<dbReference type="Gene3D" id="3.20.20.80">
    <property type="entry name" value="Glycosidases"/>
    <property type="match status" value="1"/>
</dbReference>
<dbReference type="RefSeq" id="WP_133794701.1">
    <property type="nucleotide sequence ID" value="NZ_FNDV01000003.1"/>
</dbReference>
<dbReference type="PANTHER" id="PTHR43678:SF1">
    <property type="entry name" value="BETA-N-ACETYLHEXOSAMINIDASE"/>
    <property type="match status" value="1"/>
</dbReference>
<evidence type="ECO:0000259" key="7">
    <source>
        <dbReference type="Pfam" id="PF02838"/>
    </source>
</evidence>
<dbReference type="PRINTS" id="PR00738">
    <property type="entry name" value="GLHYDRLASE20"/>
</dbReference>
<dbReference type="SUPFAM" id="SSF55545">
    <property type="entry name" value="beta-N-acetylhexosaminidase-like domain"/>
    <property type="match status" value="1"/>
</dbReference>
<reference evidence="9" key="1">
    <citation type="submission" date="2016-10" db="EMBL/GenBank/DDBJ databases">
        <authorList>
            <person name="Varghese N."/>
            <person name="Submissions S."/>
        </authorList>
    </citation>
    <scope>NUCLEOTIDE SEQUENCE [LARGE SCALE GENOMIC DNA]</scope>
    <source>
        <strain evidence="9">IBRC-M 10655</strain>
    </source>
</reference>
<evidence type="ECO:0000256" key="4">
    <source>
        <dbReference type="PIRSR" id="PIRSR625705-1"/>
    </source>
</evidence>
<name>A0A1H0EP58_9PSEU</name>
<keyword evidence="2" id="KW-0378">Hydrolase</keyword>
<evidence type="ECO:0000256" key="2">
    <source>
        <dbReference type="ARBA" id="ARBA00022801"/>
    </source>
</evidence>
<evidence type="ECO:0000259" key="6">
    <source>
        <dbReference type="Pfam" id="PF00728"/>
    </source>
</evidence>
<dbReference type="OrthoDB" id="9763537at2"/>
<dbReference type="PANTHER" id="PTHR43678">
    <property type="entry name" value="PUTATIVE (AFU_ORTHOLOGUE AFUA_2G00640)-RELATED"/>
    <property type="match status" value="1"/>
</dbReference>
<evidence type="ECO:0000256" key="5">
    <source>
        <dbReference type="SAM" id="SignalP"/>
    </source>
</evidence>
<dbReference type="AlphaFoldDB" id="A0A1H0EP58"/>
<dbReference type="GO" id="GO:0004563">
    <property type="term" value="F:beta-N-acetylhexosaminidase activity"/>
    <property type="evidence" value="ECO:0007669"/>
    <property type="project" value="InterPro"/>
</dbReference>
<dbReference type="STRING" id="504798.SAMN05421871_103831"/>
<dbReference type="Gene3D" id="3.30.379.10">
    <property type="entry name" value="Chitobiase/beta-hexosaminidase domain 2-like"/>
    <property type="match status" value="1"/>
</dbReference>
<dbReference type="SUPFAM" id="SSF51445">
    <property type="entry name" value="(Trans)glycosidases"/>
    <property type="match status" value="1"/>
</dbReference>
<dbReference type="GO" id="GO:0005975">
    <property type="term" value="P:carbohydrate metabolic process"/>
    <property type="evidence" value="ECO:0007669"/>
    <property type="project" value="InterPro"/>
</dbReference>
<dbReference type="Proteomes" id="UP000199651">
    <property type="component" value="Unassembled WGS sequence"/>
</dbReference>
<dbReference type="Pfam" id="PF02838">
    <property type="entry name" value="Glyco_hydro_20b"/>
    <property type="match status" value="1"/>
</dbReference>
<dbReference type="InterPro" id="IPR025705">
    <property type="entry name" value="Beta_hexosaminidase_sua/sub"/>
</dbReference>
<accession>A0A1H0EP58</accession>
<dbReference type="InterPro" id="IPR015883">
    <property type="entry name" value="Glyco_hydro_20_cat"/>
</dbReference>
<gene>
    <name evidence="8" type="ORF">SAMN05192558_10138</name>
</gene>
<feature type="chain" id="PRO_5011467161" evidence="5">
    <location>
        <begin position="32"/>
        <end position="512"/>
    </location>
</feature>
<keyword evidence="3" id="KW-0326">Glycosidase</keyword>
<evidence type="ECO:0000256" key="1">
    <source>
        <dbReference type="ARBA" id="ARBA00006285"/>
    </source>
</evidence>
<dbReference type="Pfam" id="PF00728">
    <property type="entry name" value="Glyco_hydro_20"/>
    <property type="match status" value="1"/>
</dbReference>
<keyword evidence="9" id="KW-1185">Reference proteome</keyword>
<comment type="similarity">
    <text evidence="1">Belongs to the glycosyl hydrolase 20 family.</text>
</comment>
<dbReference type="InterPro" id="IPR017853">
    <property type="entry name" value="GH"/>
</dbReference>
<feature type="domain" description="Beta-hexosaminidase bacterial type N-terminal" evidence="7">
    <location>
        <begin position="37"/>
        <end position="156"/>
    </location>
</feature>
<feature type="domain" description="Glycoside hydrolase family 20 catalytic" evidence="6">
    <location>
        <begin position="159"/>
        <end position="490"/>
    </location>
</feature>
<sequence length="512" mass="54876">MGRLAVRLGSAVSAVVCAVAGVAAVAQGATAATAAPVTIPALQRWTPGIGSYTFGMDTRIVARTGELRQAAAVFAADLRALTGVPVSYVVGAQTRPGDIELRTGPAEGGPEGYRVLVGASLAVQGAGRAGVFNGTRTVLQWLRQGWTVPAGTAADWPAYPERGLLVDVGRQFFSVEWLRARVRELSYLKLNLLHLHLSDRFGFRLASETHPEIVSPQHYTKREIADLVAYAASYNVRIMPEIDFPGHADAILASHPELKLVSRTGVVDHGAIDLSKPAAYDLIEDVMGEFLPLFPDPQWHVGADEYVTNYDDYPQLAEYAKVHYGPNATGKDTYYGFINWANGIVRAAGKTARIANDGLKPGGATITVDSDIIVDHWSQNGFAGFPWSGDAYTGKQLIAAGHRVMNASFTPTYYTTGGPAAVFNAPPSAMYDLWHPDVFVDGSRLSSAERAANLGSKVSLWCDDPNAATEAELATVLHPRLRVLAQLTWGSPKPLLYLTFLPVMHTVGAAPA</sequence>
<protein>
    <submittedName>
        <fullName evidence="8">Hexosaminidase</fullName>
    </submittedName>
</protein>
<dbReference type="InterPro" id="IPR015882">
    <property type="entry name" value="HEX_bac_N"/>
</dbReference>
<dbReference type="InterPro" id="IPR029018">
    <property type="entry name" value="Hex-like_dom2"/>
</dbReference>